<dbReference type="GO" id="GO:0008168">
    <property type="term" value="F:methyltransferase activity"/>
    <property type="evidence" value="ECO:0007669"/>
    <property type="project" value="UniProtKB-KW"/>
</dbReference>
<keyword evidence="1 3" id="KW-0489">Methyltransferase</keyword>
<keyword evidence="2 3" id="KW-0808">Transferase</keyword>
<keyword evidence="4" id="KW-1185">Reference proteome</keyword>
<sequence length="250" mass="27248">MAVRPPPRIFAPTRRRSARLRALTRQAAPDAARFVEEAVVEDMIERLQFTRLAPPRSLVIGELGRALSDYLSITGDVVRVDPFSFDEERPLDSGPFDFIANLGTLATVNDLPGALLHLRAGLAPDGLLMVSLVGAGSLAHLRGAMIAAEPNRAAPRMHPAIDTRSATALLERAGFRRFVVDSWPISVGYRGLDRLVEDLRDQALGNQLAQPGPALSRAALERARAAFLKTADEEGRVVERFEILTLTGWA</sequence>
<evidence type="ECO:0000313" key="3">
    <source>
        <dbReference type="EMBL" id="MXO53328.1"/>
    </source>
</evidence>
<dbReference type="PANTHER" id="PTHR13090:SF1">
    <property type="entry name" value="ARGININE-HYDROXYLASE NDUFAF5, MITOCHONDRIAL"/>
    <property type="match status" value="1"/>
</dbReference>
<dbReference type="EMBL" id="WTYD01000001">
    <property type="protein sequence ID" value="MXO53328.1"/>
    <property type="molecule type" value="Genomic_DNA"/>
</dbReference>
<protein>
    <submittedName>
        <fullName evidence="3">Methyltransferase domain-containing protein</fullName>
    </submittedName>
</protein>
<dbReference type="RefSeq" id="WP_160660201.1">
    <property type="nucleotide sequence ID" value="NZ_BAABDV010000001.1"/>
</dbReference>
<dbReference type="InterPro" id="IPR029063">
    <property type="entry name" value="SAM-dependent_MTases_sf"/>
</dbReference>
<evidence type="ECO:0000256" key="2">
    <source>
        <dbReference type="ARBA" id="ARBA00022679"/>
    </source>
</evidence>
<proteinExistence type="predicted"/>
<accession>A0A844Y8H2</accession>
<dbReference type="Gene3D" id="3.40.50.150">
    <property type="entry name" value="Vaccinia Virus protein VP39"/>
    <property type="match status" value="1"/>
</dbReference>
<dbReference type="AlphaFoldDB" id="A0A844Y8H2"/>
<evidence type="ECO:0000256" key="1">
    <source>
        <dbReference type="ARBA" id="ARBA00022603"/>
    </source>
</evidence>
<gene>
    <name evidence="3" type="ORF">GRI47_04815</name>
</gene>
<reference evidence="3 4" key="1">
    <citation type="submission" date="2019-12" db="EMBL/GenBank/DDBJ databases">
        <title>Genomic-based taxomic classification of the family Erythrobacteraceae.</title>
        <authorList>
            <person name="Xu L."/>
        </authorList>
    </citation>
    <scope>NUCLEOTIDE SEQUENCE [LARGE SCALE GENOMIC DNA]</scope>
    <source>
        <strain evidence="3 4">JCM 17468</strain>
    </source>
</reference>
<organism evidence="3 4">
    <name type="scientific">Qipengyuania pelagi</name>
    <dbReference type="NCBI Taxonomy" id="994320"/>
    <lineage>
        <taxon>Bacteria</taxon>
        <taxon>Pseudomonadati</taxon>
        <taxon>Pseudomonadota</taxon>
        <taxon>Alphaproteobacteria</taxon>
        <taxon>Sphingomonadales</taxon>
        <taxon>Erythrobacteraceae</taxon>
        <taxon>Qipengyuania</taxon>
    </lineage>
</organism>
<dbReference type="Pfam" id="PF13489">
    <property type="entry name" value="Methyltransf_23"/>
    <property type="match status" value="1"/>
</dbReference>
<dbReference type="OrthoDB" id="9793723at2"/>
<name>A0A844Y8H2_9SPHN</name>
<dbReference type="PANTHER" id="PTHR13090">
    <property type="entry name" value="ARGININE-HYDROXYLASE NDUFAF5, MITOCHONDRIAL"/>
    <property type="match status" value="1"/>
</dbReference>
<evidence type="ECO:0000313" key="4">
    <source>
        <dbReference type="Proteomes" id="UP000430272"/>
    </source>
</evidence>
<dbReference type="SUPFAM" id="SSF53335">
    <property type="entry name" value="S-adenosyl-L-methionine-dependent methyltransferases"/>
    <property type="match status" value="1"/>
</dbReference>
<dbReference type="GO" id="GO:0032259">
    <property type="term" value="P:methylation"/>
    <property type="evidence" value="ECO:0007669"/>
    <property type="project" value="UniProtKB-KW"/>
</dbReference>
<comment type="caution">
    <text evidence="3">The sequence shown here is derived from an EMBL/GenBank/DDBJ whole genome shotgun (WGS) entry which is preliminary data.</text>
</comment>
<dbReference type="Proteomes" id="UP000430272">
    <property type="component" value="Unassembled WGS sequence"/>
</dbReference>
<dbReference type="InterPro" id="IPR050602">
    <property type="entry name" value="Malonyl-ACP_OMT"/>
</dbReference>